<sequence>MRLMLHPIPLAAVVSGAATCLWLWRRLRTLQDELDKCKENLSKKELARQEERVGRTSAEKELRFVLAAKLNVSAGYYVQPIGAVESCFSQCLGTPRQGLLAPHTRARIVFNRSISPEALDGLNAFGHVWITFVFHCNTNGKNARAHEGLRPDSHGHTFKAKISPPMLKKRVGVFATRTPHRPNPIGIALAKIDKVDGRTLWISAIDLVEGTPVLDIKPYVPKYDSLPQSAVPAWIAETYGTQSSVRFAEECAAQIETCCRKSKFYKDEPDNLRSAIEEVLAVDVRSQMQTAKMQKSTNRLVFDTACVEYEVESDASVVVLAVHRVETSS</sequence>
<evidence type="ECO:0000259" key="3">
    <source>
        <dbReference type="PROSITE" id="PS51668"/>
    </source>
</evidence>
<comment type="caution">
    <text evidence="4">The sequence shown here is derived from an EMBL/GenBank/DDBJ whole genome shotgun (WGS) entry which is preliminary data.</text>
</comment>
<dbReference type="Pfam" id="PF01980">
    <property type="entry name" value="TrmO_N"/>
    <property type="match status" value="1"/>
</dbReference>
<dbReference type="InterPro" id="IPR036414">
    <property type="entry name" value="YaeB_N_sf"/>
</dbReference>
<dbReference type="PANTHER" id="PTHR12818">
    <property type="entry name" value="TRNA (ADENINE(37)-N6)-METHYLTRANSFERASE"/>
    <property type="match status" value="1"/>
</dbReference>
<evidence type="ECO:0000313" key="5">
    <source>
        <dbReference type="Proteomes" id="UP000481153"/>
    </source>
</evidence>
<dbReference type="Gene3D" id="2.40.30.70">
    <property type="entry name" value="YaeB-like"/>
    <property type="match status" value="1"/>
</dbReference>
<dbReference type="VEuPathDB" id="FungiDB:AeMF1_012275"/>
<dbReference type="AlphaFoldDB" id="A0A6G0XJI2"/>
<evidence type="ECO:0000313" key="4">
    <source>
        <dbReference type="EMBL" id="KAF0740349.1"/>
    </source>
</evidence>
<accession>A0A6G0XJI2</accession>
<evidence type="ECO:0000256" key="1">
    <source>
        <dbReference type="ARBA" id="ARBA00022691"/>
    </source>
</evidence>
<keyword evidence="5" id="KW-1185">Reference proteome</keyword>
<evidence type="ECO:0000256" key="2">
    <source>
        <dbReference type="ARBA" id="ARBA00033753"/>
    </source>
</evidence>
<proteinExistence type="inferred from homology"/>
<dbReference type="InterPro" id="IPR040372">
    <property type="entry name" value="YaeB-like"/>
</dbReference>
<protein>
    <recommendedName>
        <fullName evidence="3">TsaA-like domain-containing protein</fullName>
    </recommendedName>
</protein>
<dbReference type="PROSITE" id="PS51668">
    <property type="entry name" value="TSAA_2"/>
    <property type="match status" value="1"/>
</dbReference>
<keyword evidence="1" id="KW-0949">S-adenosyl-L-methionine</keyword>
<dbReference type="NCBIfam" id="TIGR00104">
    <property type="entry name" value="tRNA_TsaA"/>
    <property type="match status" value="1"/>
</dbReference>
<dbReference type="EMBL" id="VJMJ01000052">
    <property type="protein sequence ID" value="KAF0740349.1"/>
    <property type="molecule type" value="Genomic_DNA"/>
</dbReference>
<organism evidence="4 5">
    <name type="scientific">Aphanomyces euteiches</name>
    <dbReference type="NCBI Taxonomy" id="100861"/>
    <lineage>
        <taxon>Eukaryota</taxon>
        <taxon>Sar</taxon>
        <taxon>Stramenopiles</taxon>
        <taxon>Oomycota</taxon>
        <taxon>Saprolegniomycetes</taxon>
        <taxon>Saprolegniales</taxon>
        <taxon>Verrucalvaceae</taxon>
        <taxon>Aphanomyces</taxon>
    </lineage>
</organism>
<dbReference type="InterPro" id="IPR023370">
    <property type="entry name" value="TrmO-like_N"/>
</dbReference>
<gene>
    <name evidence="4" type="ORF">Ae201684_004088</name>
</gene>
<dbReference type="PANTHER" id="PTHR12818:SF0">
    <property type="entry name" value="TRNA (ADENINE(37)-N6)-METHYLTRANSFERASE"/>
    <property type="match status" value="1"/>
</dbReference>
<dbReference type="SUPFAM" id="SSF118196">
    <property type="entry name" value="YaeB-like"/>
    <property type="match status" value="1"/>
</dbReference>
<feature type="domain" description="TsaA-like" evidence="3">
    <location>
        <begin position="78"/>
        <end position="228"/>
    </location>
</feature>
<comment type="similarity">
    <text evidence="2">Belongs to the tRNA methyltransferase O family.</text>
</comment>
<dbReference type="CDD" id="cd09281">
    <property type="entry name" value="UPF0066"/>
    <property type="match status" value="1"/>
</dbReference>
<reference evidence="4 5" key="1">
    <citation type="submission" date="2019-07" db="EMBL/GenBank/DDBJ databases">
        <title>Genomics analysis of Aphanomyces spp. identifies a new class of oomycete effector associated with host adaptation.</title>
        <authorList>
            <person name="Gaulin E."/>
        </authorList>
    </citation>
    <scope>NUCLEOTIDE SEQUENCE [LARGE SCALE GENOMIC DNA]</scope>
    <source>
        <strain evidence="4 5">ATCC 201684</strain>
    </source>
</reference>
<name>A0A6G0XJI2_9STRA</name>
<dbReference type="InterPro" id="IPR036413">
    <property type="entry name" value="YaeB-like_sf"/>
</dbReference>
<dbReference type="Proteomes" id="UP000481153">
    <property type="component" value="Unassembled WGS sequence"/>
</dbReference>